<gene>
    <name evidence="2" type="ORF">BRAPAZ1V2_A02P31510.2</name>
</gene>
<accession>A0A8D9HA31</accession>
<dbReference type="InterPro" id="IPR026960">
    <property type="entry name" value="RVT-Znf"/>
</dbReference>
<sequence length="132" mass="15176">WCDFQPLIHVSGEVGTQMLGIGRTAKVADATDAQGWKLWRCRGRVMQEITEKIKCVPPPRPEAGRDRPLWKQSQGQYDEKFASKATWVQLRSTHAVVECFSIVWFPQALPCQAFITWLACRNRLDTGDRMRQ</sequence>
<dbReference type="AlphaFoldDB" id="A0A8D9HA31"/>
<evidence type="ECO:0000259" key="1">
    <source>
        <dbReference type="Pfam" id="PF13966"/>
    </source>
</evidence>
<evidence type="ECO:0000313" key="3">
    <source>
        <dbReference type="Proteomes" id="UP000694005"/>
    </source>
</evidence>
<evidence type="ECO:0000313" key="2">
    <source>
        <dbReference type="EMBL" id="CAG7894199.1"/>
    </source>
</evidence>
<feature type="domain" description="Reverse transcriptase zinc-binding" evidence="1">
    <location>
        <begin position="81"/>
        <end position="131"/>
    </location>
</feature>
<feature type="non-terminal residue" evidence="2">
    <location>
        <position position="132"/>
    </location>
</feature>
<dbReference type="EMBL" id="LS974618">
    <property type="protein sequence ID" value="CAG7894199.1"/>
    <property type="molecule type" value="Genomic_DNA"/>
</dbReference>
<reference evidence="2 3" key="1">
    <citation type="submission" date="2021-07" db="EMBL/GenBank/DDBJ databases">
        <authorList>
            <consortium name="Genoscope - CEA"/>
            <person name="William W."/>
        </authorList>
    </citation>
    <scope>NUCLEOTIDE SEQUENCE [LARGE SCALE GENOMIC DNA]</scope>
</reference>
<dbReference type="Proteomes" id="UP000694005">
    <property type="component" value="Chromosome A02"/>
</dbReference>
<name>A0A8D9HA31_BRACM</name>
<protein>
    <recommendedName>
        <fullName evidence="1">Reverse transcriptase zinc-binding domain-containing protein</fullName>
    </recommendedName>
</protein>
<organism evidence="2 3">
    <name type="scientific">Brassica campestris</name>
    <name type="common">Field mustard</name>
    <dbReference type="NCBI Taxonomy" id="3711"/>
    <lineage>
        <taxon>Eukaryota</taxon>
        <taxon>Viridiplantae</taxon>
        <taxon>Streptophyta</taxon>
        <taxon>Embryophyta</taxon>
        <taxon>Tracheophyta</taxon>
        <taxon>Spermatophyta</taxon>
        <taxon>Magnoliopsida</taxon>
        <taxon>eudicotyledons</taxon>
        <taxon>Gunneridae</taxon>
        <taxon>Pentapetalae</taxon>
        <taxon>rosids</taxon>
        <taxon>malvids</taxon>
        <taxon>Brassicales</taxon>
        <taxon>Brassicaceae</taxon>
        <taxon>Brassiceae</taxon>
        <taxon>Brassica</taxon>
    </lineage>
</organism>
<feature type="non-terminal residue" evidence="2">
    <location>
        <position position="1"/>
    </location>
</feature>
<proteinExistence type="predicted"/>
<dbReference type="Gramene" id="A02p31510.2_BraZ1">
    <property type="protein sequence ID" value="A02p31510.2_BraZ1.CDS.1"/>
    <property type="gene ID" value="A02g31510.2_BraZ1"/>
</dbReference>
<dbReference type="Pfam" id="PF13966">
    <property type="entry name" value="zf-RVT"/>
    <property type="match status" value="1"/>
</dbReference>